<dbReference type="HAMAP" id="MF_01023">
    <property type="entry name" value="HisC_aminotrans_2"/>
    <property type="match status" value="1"/>
</dbReference>
<evidence type="ECO:0000256" key="4">
    <source>
        <dbReference type="ARBA" id="ARBA00022679"/>
    </source>
</evidence>
<evidence type="ECO:0000256" key="2">
    <source>
        <dbReference type="ARBA" id="ARBA00011738"/>
    </source>
</evidence>
<dbReference type="Gene3D" id="3.90.1150.10">
    <property type="entry name" value="Aspartate Aminotransferase, domain 1"/>
    <property type="match status" value="1"/>
</dbReference>
<dbReference type="InterPro" id="IPR024892">
    <property type="entry name" value="ArAT"/>
</dbReference>
<keyword evidence="5 6" id="KW-0663">Pyridoxal phosphate</keyword>
<dbReference type="NCBIfam" id="NF002878">
    <property type="entry name" value="PRK03321.1"/>
    <property type="match status" value="1"/>
</dbReference>
<comment type="pathway">
    <text evidence="6">Amino-acid biosynthesis; L-histidine biosynthesis; L-histidine from 5-phospho-alpha-D-ribose 1-diphosphate: step 7/9.</text>
</comment>
<dbReference type="EMBL" id="BAAAPZ010000005">
    <property type="protein sequence ID" value="GAA2095920.1"/>
    <property type="molecule type" value="Genomic_DNA"/>
</dbReference>
<reference evidence="8 9" key="1">
    <citation type="journal article" date="2019" name="Int. J. Syst. Evol. Microbiol.">
        <title>The Global Catalogue of Microorganisms (GCM) 10K type strain sequencing project: providing services to taxonomists for standard genome sequencing and annotation.</title>
        <authorList>
            <consortium name="The Broad Institute Genomics Platform"/>
            <consortium name="The Broad Institute Genome Sequencing Center for Infectious Disease"/>
            <person name="Wu L."/>
            <person name="Ma J."/>
        </authorList>
    </citation>
    <scope>NUCLEOTIDE SEQUENCE [LARGE SCALE GENOMIC DNA]</scope>
    <source>
        <strain evidence="8 9">JCM 15900</strain>
    </source>
</reference>
<evidence type="ECO:0000313" key="9">
    <source>
        <dbReference type="Proteomes" id="UP001500984"/>
    </source>
</evidence>
<dbReference type="InterPro" id="IPR050106">
    <property type="entry name" value="HistidinolP_aminotransfase"/>
</dbReference>
<evidence type="ECO:0000256" key="6">
    <source>
        <dbReference type="HAMAP-Rule" id="MF_01023"/>
    </source>
</evidence>
<comment type="similarity">
    <text evidence="6">Belongs to the class-II pyridoxal-phosphate-dependent aminotransferase family. Histidinol-phosphate aminotransferase subfamily.</text>
</comment>
<dbReference type="NCBIfam" id="TIGR01141">
    <property type="entry name" value="hisC"/>
    <property type="match status" value="1"/>
</dbReference>
<dbReference type="Pfam" id="PF00155">
    <property type="entry name" value="Aminotran_1_2"/>
    <property type="match status" value="1"/>
</dbReference>
<dbReference type="InterPro" id="IPR015421">
    <property type="entry name" value="PyrdxlP-dep_Trfase_major"/>
</dbReference>
<feature type="domain" description="Aminotransferase class I/classII large" evidence="7">
    <location>
        <begin position="32"/>
        <end position="362"/>
    </location>
</feature>
<comment type="subunit">
    <text evidence="2 6">Homodimer.</text>
</comment>
<dbReference type="EC" id="2.6.1.9" evidence="6"/>
<dbReference type="RefSeq" id="WP_291797801.1">
    <property type="nucleotide sequence ID" value="NZ_BAAAPZ010000005.1"/>
</dbReference>
<accession>A0ABN2WNH2</accession>
<keyword evidence="3 6" id="KW-0032">Aminotransferase</keyword>
<keyword evidence="4 6" id="KW-0808">Transferase</keyword>
<dbReference type="InterPro" id="IPR015424">
    <property type="entry name" value="PyrdxlP-dep_Trfase"/>
</dbReference>
<dbReference type="Gene3D" id="3.40.640.10">
    <property type="entry name" value="Type I PLP-dependent aspartate aminotransferase-like (Major domain)"/>
    <property type="match status" value="1"/>
</dbReference>
<keyword evidence="6" id="KW-0368">Histidine biosynthesis</keyword>
<evidence type="ECO:0000313" key="8">
    <source>
        <dbReference type="EMBL" id="GAA2095920.1"/>
    </source>
</evidence>
<name>A0ABN2WNH2_9MICO</name>
<dbReference type="Proteomes" id="UP001500984">
    <property type="component" value="Unassembled WGS sequence"/>
</dbReference>
<feature type="modified residue" description="N6-(pyridoxal phosphate)lysine" evidence="6">
    <location>
        <position position="236"/>
    </location>
</feature>
<organism evidence="8 9">
    <name type="scientific">Brevibacterium salitolerans</name>
    <dbReference type="NCBI Taxonomy" id="1403566"/>
    <lineage>
        <taxon>Bacteria</taxon>
        <taxon>Bacillati</taxon>
        <taxon>Actinomycetota</taxon>
        <taxon>Actinomycetes</taxon>
        <taxon>Micrococcales</taxon>
        <taxon>Brevibacteriaceae</taxon>
        <taxon>Brevibacterium</taxon>
    </lineage>
</organism>
<evidence type="ECO:0000256" key="3">
    <source>
        <dbReference type="ARBA" id="ARBA00022576"/>
    </source>
</evidence>
<sequence>MTNFRVRPALADTPAYVPGKPPAPVEGVQSYKLSSNEHHMDPLPAALEAILGAARTPHLYPDPSAHDLTAALAAHHEVPYDNVVVSAGASEGLSALIGITAEAGTSVVFPWPSFEMYPQVVSFTGAEKIAVPLADEGRMDLPAMLQAIREDTRLVLLCSPNNPTGAVMGQAEFDTFMEQVPADVLVVLDEAYVDFAPGSEGAASIRANGAGLDAPVDSAVGLATYPNLAVLRTFSKAHGLAGLRVGYTLAQPGIIHEMRKSIAPFSVTAPAQAAAQASLAHLDEIAVRSKEVGVLRDELAARLREVGIPVPPSGGNFVWLPLGKRSQEFADACMAAGLAVRNLGAGVRVTVGPQEALDRLVDIARTFIGK</sequence>
<comment type="catalytic activity">
    <reaction evidence="6">
        <text>L-histidinol phosphate + 2-oxoglutarate = 3-(imidazol-4-yl)-2-oxopropyl phosphate + L-glutamate</text>
        <dbReference type="Rhea" id="RHEA:23744"/>
        <dbReference type="ChEBI" id="CHEBI:16810"/>
        <dbReference type="ChEBI" id="CHEBI:29985"/>
        <dbReference type="ChEBI" id="CHEBI:57766"/>
        <dbReference type="ChEBI" id="CHEBI:57980"/>
        <dbReference type="EC" id="2.6.1.9"/>
    </reaction>
</comment>
<dbReference type="PANTHER" id="PTHR43643:SF3">
    <property type="entry name" value="HISTIDINOL-PHOSPHATE AMINOTRANSFERASE"/>
    <property type="match status" value="1"/>
</dbReference>
<proteinExistence type="inferred from homology"/>
<dbReference type="PANTHER" id="PTHR43643">
    <property type="entry name" value="HISTIDINOL-PHOSPHATE AMINOTRANSFERASE 2"/>
    <property type="match status" value="1"/>
</dbReference>
<keyword evidence="6" id="KW-0028">Amino-acid biosynthesis</keyword>
<dbReference type="InterPro" id="IPR005861">
    <property type="entry name" value="HisP_aminotrans"/>
</dbReference>
<dbReference type="InterPro" id="IPR015422">
    <property type="entry name" value="PyrdxlP-dep_Trfase_small"/>
</dbReference>
<dbReference type="SUPFAM" id="SSF53383">
    <property type="entry name" value="PLP-dependent transferases"/>
    <property type="match status" value="1"/>
</dbReference>
<dbReference type="CDD" id="cd00609">
    <property type="entry name" value="AAT_like"/>
    <property type="match status" value="1"/>
</dbReference>
<comment type="cofactor">
    <cofactor evidence="1 6">
        <name>pyridoxal 5'-phosphate</name>
        <dbReference type="ChEBI" id="CHEBI:597326"/>
    </cofactor>
</comment>
<evidence type="ECO:0000259" key="7">
    <source>
        <dbReference type="Pfam" id="PF00155"/>
    </source>
</evidence>
<keyword evidence="9" id="KW-1185">Reference proteome</keyword>
<evidence type="ECO:0000256" key="5">
    <source>
        <dbReference type="ARBA" id="ARBA00022898"/>
    </source>
</evidence>
<protein>
    <recommendedName>
        <fullName evidence="6">Histidinol-phosphate aminotransferase</fullName>
        <ecNumber evidence="6">2.6.1.9</ecNumber>
    </recommendedName>
    <alternativeName>
        <fullName evidence="6">Imidazole acetol-phosphate transaminase</fullName>
    </alternativeName>
</protein>
<evidence type="ECO:0000256" key="1">
    <source>
        <dbReference type="ARBA" id="ARBA00001933"/>
    </source>
</evidence>
<dbReference type="InterPro" id="IPR004839">
    <property type="entry name" value="Aminotransferase_I/II_large"/>
</dbReference>
<comment type="caution">
    <text evidence="8">The sequence shown here is derived from an EMBL/GenBank/DDBJ whole genome shotgun (WGS) entry which is preliminary data.</text>
</comment>
<gene>
    <name evidence="6 8" type="primary">hisC</name>
    <name evidence="8" type="ORF">GCM10009823_15790</name>
</gene>